<name>A0A5C8PG44_9HYPH</name>
<dbReference type="OrthoDB" id="9800876at2"/>
<dbReference type="EMBL" id="VDUZ01000032">
    <property type="protein sequence ID" value="TXL72596.1"/>
    <property type="molecule type" value="Genomic_DNA"/>
</dbReference>
<dbReference type="Proteomes" id="UP000321638">
    <property type="component" value="Unassembled WGS sequence"/>
</dbReference>
<evidence type="ECO:0000313" key="2">
    <source>
        <dbReference type="Proteomes" id="UP000321638"/>
    </source>
</evidence>
<dbReference type="RefSeq" id="WP_147849756.1">
    <property type="nucleotide sequence ID" value="NZ_VDUZ01000032.1"/>
</dbReference>
<gene>
    <name evidence="1" type="ORF">FHP25_25205</name>
</gene>
<accession>A0A5C8PG44</accession>
<evidence type="ECO:0000313" key="1">
    <source>
        <dbReference type="EMBL" id="TXL72596.1"/>
    </source>
</evidence>
<sequence>MITLDDLVHRHQRLTVTRIEAWIERGLLRPVDVQGAAQGGDLCCGFTPVDAARVSLLYELSEDLSFDDESLETVVDLIDQVHGLRHQIGTLAQAIAQQSEDVQRAIAAAVKTIEAGRR</sequence>
<comment type="caution">
    <text evidence="1">The sequence shown here is derived from an EMBL/GenBank/DDBJ whole genome shotgun (WGS) entry which is preliminary data.</text>
</comment>
<protein>
    <recommendedName>
        <fullName evidence="3">MerR family transcriptional regulator</fullName>
    </recommendedName>
</protein>
<organism evidence="1 2">
    <name type="scientific">Vineibacter terrae</name>
    <dbReference type="NCBI Taxonomy" id="2586908"/>
    <lineage>
        <taxon>Bacteria</taxon>
        <taxon>Pseudomonadati</taxon>
        <taxon>Pseudomonadota</taxon>
        <taxon>Alphaproteobacteria</taxon>
        <taxon>Hyphomicrobiales</taxon>
        <taxon>Vineibacter</taxon>
    </lineage>
</organism>
<keyword evidence="2" id="KW-1185">Reference proteome</keyword>
<dbReference type="AlphaFoldDB" id="A0A5C8PG44"/>
<evidence type="ECO:0008006" key="3">
    <source>
        <dbReference type="Google" id="ProtNLM"/>
    </source>
</evidence>
<reference evidence="1 2" key="1">
    <citation type="submission" date="2019-06" db="EMBL/GenBank/DDBJ databases">
        <title>New taxonomy in bacterial strain CC-CFT640, isolated from vineyard.</title>
        <authorList>
            <person name="Lin S.-Y."/>
            <person name="Tsai C.-F."/>
            <person name="Young C.-C."/>
        </authorList>
    </citation>
    <scope>NUCLEOTIDE SEQUENCE [LARGE SCALE GENOMIC DNA]</scope>
    <source>
        <strain evidence="1 2">CC-CFT640</strain>
    </source>
</reference>
<proteinExistence type="predicted"/>
<dbReference type="Gene3D" id="1.10.1660.10">
    <property type="match status" value="1"/>
</dbReference>